<sequence>LKCQVYLPYIQKRKHHIVKQ</sequence>
<dbReference type="EMBL" id="BPLQ01000287">
    <property type="protein sequence ID" value="GIX69618.1"/>
    <property type="molecule type" value="Genomic_DNA"/>
</dbReference>
<reference evidence="1 2" key="1">
    <citation type="submission" date="2021-06" db="EMBL/GenBank/DDBJ databases">
        <title>Caerostris darwini draft genome.</title>
        <authorList>
            <person name="Kono N."/>
            <person name="Arakawa K."/>
        </authorList>
    </citation>
    <scope>NUCLEOTIDE SEQUENCE [LARGE SCALE GENOMIC DNA]</scope>
</reference>
<keyword evidence="2" id="KW-1185">Reference proteome</keyword>
<dbReference type="AlphaFoldDB" id="A0AAV4MCK0"/>
<evidence type="ECO:0000313" key="1">
    <source>
        <dbReference type="EMBL" id="GIX69618.1"/>
    </source>
</evidence>
<proteinExistence type="predicted"/>
<feature type="non-terminal residue" evidence="1">
    <location>
        <position position="1"/>
    </location>
</feature>
<organism evidence="1 2">
    <name type="scientific">Caerostris darwini</name>
    <dbReference type="NCBI Taxonomy" id="1538125"/>
    <lineage>
        <taxon>Eukaryota</taxon>
        <taxon>Metazoa</taxon>
        <taxon>Ecdysozoa</taxon>
        <taxon>Arthropoda</taxon>
        <taxon>Chelicerata</taxon>
        <taxon>Arachnida</taxon>
        <taxon>Araneae</taxon>
        <taxon>Araneomorphae</taxon>
        <taxon>Entelegynae</taxon>
        <taxon>Araneoidea</taxon>
        <taxon>Araneidae</taxon>
        <taxon>Caerostris</taxon>
    </lineage>
</organism>
<evidence type="ECO:0000313" key="2">
    <source>
        <dbReference type="Proteomes" id="UP001054837"/>
    </source>
</evidence>
<accession>A0AAV4MCK0</accession>
<comment type="caution">
    <text evidence="1">The sequence shown here is derived from an EMBL/GenBank/DDBJ whole genome shotgun (WGS) entry which is preliminary data.</text>
</comment>
<gene>
    <name evidence="1" type="ORF">CDAR_305461</name>
</gene>
<dbReference type="Proteomes" id="UP001054837">
    <property type="component" value="Unassembled WGS sequence"/>
</dbReference>
<protein>
    <submittedName>
        <fullName evidence="1">Uncharacterized protein</fullName>
    </submittedName>
</protein>
<name>A0AAV4MCK0_9ARAC</name>